<dbReference type="Proteomes" id="UP001623232">
    <property type="component" value="Chromosome"/>
</dbReference>
<evidence type="ECO:0000259" key="1">
    <source>
        <dbReference type="SMART" id="SM00065"/>
    </source>
</evidence>
<dbReference type="PANTHER" id="PTHR43102:SF2">
    <property type="entry name" value="GAF DOMAIN-CONTAINING PROTEIN"/>
    <property type="match status" value="1"/>
</dbReference>
<accession>A0ABZ2XSZ2</accession>
<protein>
    <submittedName>
        <fullName evidence="2">GAF domain-containing protein</fullName>
    </submittedName>
</protein>
<proteinExistence type="predicted"/>
<reference evidence="2 3" key="1">
    <citation type="submission" date="2023-04" db="EMBL/GenBank/DDBJ databases">
        <title>Complete genome sequence of Alisedimentitalea scapharcae.</title>
        <authorList>
            <person name="Rong J.-C."/>
            <person name="Yi M.-L."/>
            <person name="Zhao Q."/>
        </authorList>
    </citation>
    <scope>NUCLEOTIDE SEQUENCE [LARGE SCALE GENOMIC DNA]</scope>
    <source>
        <strain evidence="2 3">KCTC 42119</strain>
    </source>
</reference>
<evidence type="ECO:0000313" key="3">
    <source>
        <dbReference type="Proteomes" id="UP001623232"/>
    </source>
</evidence>
<dbReference type="Gene3D" id="3.30.450.40">
    <property type="match status" value="1"/>
</dbReference>
<name>A0ABZ2XSZ2_9RHOB</name>
<sequence>MKLSPVLQEFDSLAASVQARLGCADCLISVPDEDALYALGSSASEGGAEQRSVLAVDTICQHTMVLQHPVKIEDVASTPWLNDVPTVRAFSIGAYLGAPLVLADGRVVGAICALSAQMRDWSDEDVNYLVEMADLVASRIDLRLLQAQENDLASCLDETDRIIAALAQSDSCALSVHTRDGELLFANRGMQVQLGLTGKDLLNLPMQDILDASKTGSMPAARVGAQESGAQTDGARSGMRVRVDFPDHGKTWLHVGWSQTLGGLMLCDWTPGEEKLDKQGR</sequence>
<keyword evidence="3" id="KW-1185">Reference proteome</keyword>
<dbReference type="EMBL" id="CP123584">
    <property type="protein sequence ID" value="WZK87816.1"/>
    <property type="molecule type" value="Genomic_DNA"/>
</dbReference>
<dbReference type="InterPro" id="IPR003018">
    <property type="entry name" value="GAF"/>
</dbReference>
<dbReference type="Pfam" id="PF01590">
    <property type="entry name" value="GAF"/>
    <property type="match status" value="1"/>
</dbReference>
<evidence type="ECO:0000313" key="2">
    <source>
        <dbReference type="EMBL" id="WZK87816.1"/>
    </source>
</evidence>
<dbReference type="SMART" id="SM00065">
    <property type="entry name" value="GAF"/>
    <property type="match status" value="1"/>
</dbReference>
<feature type="domain" description="GAF" evidence="1">
    <location>
        <begin position="5"/>
        <end position="150"/>
    </location>
</feature>
<organism evidence="2 3">
    <name type="scientific">Aliisedimentitalea scapharcae</name>
    <dbReference type="NCBI Taxonomy" id="1524259"/>
    <lineage>
        <taxon>Bacteria</taxon>
        <taxon>Pseudomonadati</taxon>
        <taxon>Pseudomonadota</taxon>
        <taxon>Alphaproteobacteria</taxon>
        <taxon>Rhodobacterales</taxon>
        <taxon>Roseobacteraceae</taxon>
        <taxon>Aliisedimentitalea</taxon>
    </lineage>
</organism>
<dbReference type="SUPFAM" id="SSF55781">
    <property type="entry name" value="GAF domain-like"/>
    <property type="match status" value="1"/>
</dbReference>
<dbReference type="PANTHER" id="PTHR43102">
    <property type="entry name" value="SLR1143 PROTEIN"/>
    <property type="match status" value="1"/>
</dbReference>
<dbReference type="InterPro" id="IPR029016">
    <property type="entry name" value="GAF-like_dom_sf"/>
</dbReference>
<gene>
    <name evidence="2" type="ORF">QEZ52_14530</name>
</gene>
<dbReference type="RefSeq" id="WP_406645132.1">
    <property type="nucleotide sequence ID" value="NZ_CP123584.1"/>
</dbReference>